<evidence type="ECO:0000256" key="5">
    <source>
        <dbReference type="ARBA" id="ARBA00023136"/>
    </source>
</evidence>
<evidence type="ECO:0000256" key="2">
    <source>
        <dbReference type="ARBA" id="ARBA00022475"/>
    </source>
</evidence>
<keyword evidence="3 6" id="KW-0812">Transmembrane</keyword>
<proteinExistence type="predicted"/>
<evidence type="ECO:0008006" key="11">
    <source>
        <dbReference type="Google" id="ProtNLM"/>
    </source>
</evidence>
<evidence type="ECO:0000259" key="8">
    <source>
        <dbReference type="Pfam" id="PF12704"/>
    </source>
</evidence>
<dbReference type="PANTHER" id="PTHR30572">
    <property type="entry name" value="MEMBRANE COMPONENT OF TRANSPORTER-RELATED"/>
    <property type="match status" value="1"/>
</dbReference>
<feature type="transmembrane region" description="Helical" evidence="6">
    <location>
        <begin position="763"/>
        <end position="782"/>
    </location>
</feature>
<dbReference type="Pfam" id="PF12704">
    <property type="entry name" value="MacB_PCD"/>
    <property type="match status" value="1"/>
</dbReference>
<evidence type="ECO:0000259" key="7">
    <source>
        <dbReference type="Pfam" id="PF02687"/>
    </source>
</evidence>
<comment type="caution">
    <text evidence="9">The sequence shown here is derived from an EMBL/GenBank/DDBJ whole genome shotgun (WGS) entry which is preliminary data.</text>
</comment>
<evidence type="ECO:0000256" key="6">
    <source>
        <dbReference type="SAM" id="Phobius"/>
    </source>
</evidence>
<evidence type="ECO:0000256" key="1">
    <source>
        <dbReference type="ARBA" id="ARBA00004651"/>
    </source>
</evidence>
<reference evidence="9 10" key="1">
    <citation type="submission" date="2020-08" db="EMBL/GenBank/DDBJ databases">
        <title>Genomic Encyclopedia of Type Strains, Phase IV (KMG-IV): sequencing the most valuable type-strain genomes for metagenomic binning, comparative biology and taxonomic classification.</title>
        <authorList>
            <person name="Goeker M."/>
        </authorList>
    </citation>
    <scope>NUCLEOTIDE SEQUENCE [LARGE SCALE GENOMIC DNA]</scope>
    <source>
        <strain evidence="9 10">DSM 102983</strain>
    </source>
</reference>
<dbReference type="InterPro" id="IPR003838">
    <property type="entry name" value="ABC3_permease_C"/>
</dbReference>
<dbReference type="RefSeq" id="WP_183668465.1">
    <property type="nucleotide sequence ID" value="NZ_BMPB01000006.1"/>
</dbReference>
<feature type="transmembrane region" description="Helical" evidence="6">
    <location>
        <begin position="24"/>
        <end position="46"/>
    </location>
</feature>
<organism evidence="9 10">
    <name type="scientific">Parabacteroides faecis</name>
    <dbReference type="NCBI Taxonomy" id="1217282"/>
    <lineage>
        <taxon>Bacteria</taxon>
        <taxon>Pseudomonadati</taxon>
        <taxon>Bacteroidota</taxon>
        <taxon>Bacteroidia</taxon>
        <taxon>Bacteroidales</taxon>
        <taxon>Tannerellaceae</taxon>
        <taxon>Parabacteroides</taxon>
    </lineage>
</organism>
<dbReference type="InterPro" id="IPR025857">
    <property type="entry name" value="MacB_PCD"/>
</dbReference>
<keyword evidence="2" id="KW-1003">Cell membrane</keyword>
<feature type="transmembrane region" description="Helical" evidence="6">
    <location>
        <begin position="418"/>
        <end position="437"/>
    </location>
</feature>
<sequence length="800" mass="92204">MQNKTRHYFKVTFRELVKYKTQSIVSIIGLAIGFTAFVLGGYWLWWETHFDNFHPDGDRIYCLTTTGLVKKATGADADLDQLHVNDLAEIKKLVPEIEKVCTFSNLHYSIKNNNSTLRVYGLVCDHSFFDFFRADFIAGTYKGTYPDGTAVILTESMAQKFFGTTDCVGKVFELSEQTRPVVAGVIKNYPDNSDLLFQFLLIDEVQPLRHVKRNTTYVRLLKGANVSKIKEKLATYKSHAEDPWGTENIDQWKINLRTLPEVHLYCHPELENRIRNIHILALAGFMAFLSALMNLLVLFIGQQQRKQTKNKTYLCIGASPKDMLLKGWTELFLPMAIAYLLAFCLIEVIFPYYESYTAWNHYGIYEGVSRHIDKSALFFNAIISLIASMFVFWLLTLLPIRNILCNMKTNPIFFKRGLIVGQIFIGSLFFITSLILFQQLNFILTKSKGLNYENVIQVDMGGENAYEQDIRVLMPELQNHPYITDVCYTATNANIFTEQGDWYGAYVTHFAFDPADPDPKREDRVMLVSKEFFSFFELTLKQGSWIDDSNPNDYIVNETGFKDLGYNDLLQRSMYNREGVTNRKVCGIIEDYIYSPMQYPVGRTFFRLHTDKDVTDYIPAQYFYIRYIPEHKKEVLEHISKVTQKLNTHGVTSQNMCIKLSDLVDKFNRPEKVIFSVFSIIAVVCILISTFGIYSLVSLSAQQRKKEIAIRKVNGATFSHILQLFFKGYLILVIISNFFALPLGYILMKRWLETYANHITLTIWPFIAVFFITCMIVLLSIFRQVKEAAQANPAESVKAE</sequence>
<feature type="transmembrane region" description="Helical" evidence="6">
    <location>
        <begin position="377"/>
        <end position="398"/>
    </location>
</feature>
<dbReference type="Pfam" id="PF02687">
    <property type="entry name" value="FtsX"/>
    <property type="match status" value="1"/>
</dbReference>
<evidence type="ECO:0000313" key="9">
    <source>
        <dbReference type="EMBL" id="MBB4620403.1"/>
    </source>
</evidence>
<keyword evidence="5 6" id="KW-0472">Membrane</keyword>
<feature type="transmembrane region" description="Helical" evidence="6">
    <location>
        <begin position="277"/>
        <end position="301"/>
    </location>
</feature>
<accession>A0ABR6KFY0</accession>
<dbReference type="InterPro" id="IPR050250">
    <property type="entry name" value="Macrolide_Exporter_MacB"/>
</dbReference>
<gene>
    <name evidence="9" type="ORF">GGQ57_000277</name>
</gene>
<evidence type="ECO:0000313" key="10">
    <source>
        <dbReference type="Proteomes" id="UP000533637"/>
    </source>
</evidence>
<feature type="transmembrane region" description="Helical" evidence="6">
    <location>
        <begin position="729"/>
        <end position="748"/>
    </location>
</feature>
<comment type="subcellular location">
    <subcellularLocation>
        <location evidence="1">Cell membrane</location>
        <topology evidence="1">Multi-pass membrane protein</topology>
    </subcellularLocation>
</comment>
<feature type="transmembrane region" description="Helical" evidence="6">
    <location>
        <begin position="331"/>
        <end position="353"/>
    </location>
</feature>
<feature type="transmembrane region" description="Helical" evidence="6">
    <location>
        <begin position="673"/>
        <end position="697"/>
    </location>
</feature>
<evidence type="ECO:0000256" key="4">
    <source>
        <dbReference type="ARBA" id="ARBA00022989"/>
    </source>
</evidence>
<feature type="domain" description="MacB-like periplasmic core" evidence="8">
    <location>
        <begin position="23"/>
        <end position="235"/>
    </location>
</feature>
<feature type="domain" description="ABC3 transporter permease C-terminal" evidence="7">
    <location>
        <begin position="680"/>
        <end position="793"/>
    </location>
</feature>
<protein>
    <recommendedName>
        <fullName evidence="11">ABC transporter permease</fullName>
    </recommendedName>
</protein>
<dbReference type="Proteomes" id="UP000533637">
    <property type="component" value="Unassembled WGS sequence"/>
</dbReference>
<evidence type="ECO:0000256" key="3">
    <source>
        <dbReference type="ARBA" id="ARBA00022692"/>
    </source>
</evidence>
<name>A0ABR6KFY0_9BACT</name>
<dbReference type="PANTHER" id="PTHR30572:SF18">
    <property type="entry name" value="ABC-TYPE MACROLIDE FAMILY EXPORT SYSTEM PERMEASE COMPONENT 2"/>
    <property type="match status" value="1"/>
</dbReference>
<dbReference type="EMBL" id="JACHOC010000001">
    <property type="protein sequence ID" value="MBB4620403.1"/>
    <property type="molecule type" value="Genomic_DNA"/>
</dbReference>
<keyword evidence="4 6" id="KW-1133">Transmembrane helix</keyword>
<keyword evidence="10" id="KW-1185">Reference proteome</keyword>